<sequence length="2695" mass="279367">MKKISIILVFLISGLTFAQTTVNLEDQCNCEVLSGVDVTAPGVATPAGADLGDIYVNTDTGTIYFWDGDSWELTSSDDQQLQSFTFDNGTGVLSLTLENGGTATVTLPVETITTLSGTAPTGNAIGVYENENGDIVTINETITAISDAGDGNVTFTNESGATVTVAKSDITDLGGGLYRFTNGDGTDVDINTNGIAITDIIAGNLIATVTEADGSVTEIDETITDITGTSTTGNEIGIYEKEDGTTVSIQESIVRIEDRNDGNITLVDETGTDVTVAKSDITDLGGGLYRFTNGDGTDIDINTNGIAITDIIAGNLIATVTEADGSVTEIDETITDITGTSTTGNEIGIYEKEDGTTVSIQESIVRIEDRNDGNITLVDETGTDVTVAKSDITDLGGGLYRFTNGDGTDVDINTNGIAITDVIAGNLIATVTEADGTTTQIDETITTLSTADNVNYVYSSENGTTTSFDGTDDQEATEVNLTTPLDVDGDSVDENTVEEAIADLAANSSDNQNLTGATLSGTNQLQIEIERGSSTSVDLSSLVETVIAGTGAISVSDDGDGNYTVNSTDPDEDATNELTLLGNGAPSVTPSNSGVTYVDEVAGQLYVYDGSTWNAVGGNASPDLDGDPNNEIQDLEDVIGEDPSAGNQAITNLADPTAPQDAATKAYVDALDTDDADSDPNNEIQDLEDVIGEDPSAGNQAITNLADPTAPQDAATKAYVDALDTDDADSDPNNEIQDLEDVIGEDPSAGNQAITNLADPTAPQDAATKAYVDALDTDDADADPNNEIQDLSLTGNILKVTNNTSATDIDLSAYTNTDTQDLSIDATGKTISLVDGGSVTVDTDDADSDPNNEIQDAAEVALGTPFDVDGDSVNETNVQEALEDLAANSSDDQQIGSAVATANETVSINLERGGSTTINIQDADADATNEIQDAAEVALGTPFDVDGDSVNETNVQEALEDLAANSSDDQTLSTDGNPGNVSISEGNAINLNVDDADADATNEIQDAAEVALGTPFDVDGDSVNETNVQEALEDLAANSSDDQQIGSAVATANETVSINLERGGSTTINIQDADADPNNENQTVSSGTGITVNQSGQNFEVVNAAPDQTVTITDGGSGNVVVSGTYPDLIVDVPSLDDADADPTNELTLLGSGAPSVTPSNSGVTYVDEVAGQLYVYDGSTWNAVGGNATLDLDGDPNNEIQDLSLTGNILKVTNNTSATDIDLSSYTNTDTQDLSIDATGKTISLVDGGSVTVDTDDADADPNNEIQDLSLTGNILKVTNNTGATDIDLSAYTNTDTQDLSIDATGKTISLVDGGSVTVDTDDADADPNNEIQDLEDVIGEDPSAGNQAITNLADPTAPQDAATKAYVDALDTDDADADPNNEIQDLSLTGNILKVTNNTGATDIDLSPYTNTDTQDLSIDATGKTISLVDGGSVTVDTDDADADPNNEIQDLSLTGNILKVTNNTSATDIDLSPYTNTDTQDLSIDATGKTISLVDGGSVTVDTDDADADPNNEIQDLEDVIGEDPSAGNQAITNLADPTAPQDAATKAYVDALDTDDADADPNNEIQDLSLTGNILKVTNNTSATDIDLSPYTNTDTQDLSIDATGKTISLVDGGSVTVDTDDADADPNNEIQDLSLTGNILKVTNNTGATDIDLSAYTNTDTQDLSIDATGKTISLVDGGSVTVDTDDADADPNNEIQDLSLTGNILKVTNNTGATDIDLSAYTNTDTQDLSIDATGKTISLVDGGSVTVDTDDADADPNNEIQDLSLTGNILKVTNNAGATDIDLSPYTNTDTQDLSIDATGKTISLVDGGSVTVDTDDADADPNNEIQDLSLTGNILKVTNNTGATDIDLSAYTNTDTQDLSIDATGKTISLVDGGSVTVDTDDADADPNNEIQDLSLTGNILKVTNNTGATDIDLSPYTNTDTQDLSIDATGKTISLVDGGSVTVDTDDADADPNNEIQDLEDVIGEDPSAGNQAITNLADPIAPQDAATKAYVDALDTDDADADPNNEIQDLSLTGNILKVTNNTSATDIDLSPYTNTDTQDLSIDATGKTISLVDGGSVTVDTDDADADPNNEIQDLSLTGNILKVTNNTGATDIDLSSYTNTDTQDLSIDATGKTISLVDGGSVTVDTDDADADPNNEIQTLTSTDGSVTLSETDGDYDLEVNFPANNDNSATNELTDLSLASDILTLTNPATPANQVDLSPYLDNTDNQNIEDLAINTSSNILTVGIENGTAQTVDLSHLDNPGTDNQNIQNLTFSGTTLTVGIEGGSSDTVSLAALADNQSIKGSGLSGTTLTIGIEDGSSETVNLSSLANTDNQQISLSGNIITLANGTSADTTVDLTDFRDDQNLSSAVVVPNESVEIQINDGTNTTISIEDADADPTNEYNTAFGVVGSNLRLTDGGGNLDVPLSSFSDHDWYEVGGTSAPDAITDDIFTEGNVAIGKTSITNNRALDVEGNIELNDYLFMNGKEVLRDSDTWLRINHNSGFTNGILTNSYLRVDNRVTINEGGGDYDFRVEGTSDTHLLFTDGLSNEVGIGTNSPDAKLDVEGGTVRFSDYGSNAVTGNATSLLGVEADGDIVEINSLKASKVFYPPSIEVDASTNGTGRTINLHDQYIAQFGSPMVASTSAPSAIPTYANNELYYYVTYYDTAVFTNVSVDEFGVMTYDVIAQPASYNSLINVVFVVK</sequence>
<proteinExistence type="predicted"/>
<reference evidence="4" key="1">
    <citation type="submission" date="2009-07" db="EMBL/GenBank/DDBJ databases">
        <title>Complete genome sequence of Zobellia galactanivorans Dsij.</title>
        <authorList>
            <consortium name="Genoscope - CEA"/>
        </authorList>
    </citation>
    <scope>NUCLEOTIDE SEQUENCE [LARGE SCALE GENOMIC DNA]</scope>
    <source>
        <strain evidence="4">DSM 12802 / CCUG 47099 / CIP 106680 / NCIMB 13871 / Dsij</strain>
    </source>
</reference>
<dbReference type="Proteomes" id="UP000008898">
    <property type="component" value="Chromosome"/>
</dbReference>
<evidence type="ECO:0000313" key="4">
    <source>
        <dbReference type="Proteomes" id="UP000008898"/>
    </source>
</evidence>
<protein>
    <submittedName>
        <fullName evidence="3">Uncharacterized protein</fullName>
    </submittedName>
</protein>
<accession>G0L1I2</accession>
<dbReference type="STRING" id="63186.ZOBELLIA_634"/>
<dbReference type="HOGENOM" id="CLU_226306_0_0_10"/>
<dbReference type="OrthoDB" id="9808953at2"/>
<reference evidence="3 4" key="2">
    <citation type="journal article" date="2012" name="Environ. Microbiol.">
        <title>Characterization of the first alginolytic operons in a marine bacterium: from their emergence in marine Flavobacteriia to their independent transfers to marine Proteobacteria and human gut Bacteroides.</title>
        <authorList>
            <person name="Thomas F."/>
            <person name="Barbeyron T."/>
            <person name="Tonon T."/>
            <person name="Genicot S."/>
            <person name="Czjzek M."/>
            <person name="Michel G."/>
        </authorList>
    </citation>
    <scope>NUCLEOTIDE SEQUENCE [LARGE SCALE GENOMIC DNA]</scope>
    <source>
        <strain evidence="4">DSM 12802 / CCUG 47099 / CIP 106680 / NCIMB 13871 / Dsij</strain>
    </source>
</reference>
<evidence type="ECO:0000256" key="1">
    <source>
        <dbReference type="SAM" id="MobiDB-lite"/>
    </source>
</evidence>
<name>G0L1I2_ZOBGA</name>
<evidence type="ECO:0000256" key="2">
    <source>
        <dbReference type="SAM" id="SignalP"/>
    </source>
</evidence>
<dbReference type="KEGG" id="zga:ZOBELLIA_634"/>
<dbReference type="RefSeq" id="WP_013992017.1">
    <property type="nucleotide sequence ID" value="NC_015844.1"/>
</dbReference>
<feature type="chain" id="PRO_5003402130" evidence="2">
    <location>
        <begin position="19"/>
        <end position="2695"/>
    </location>
</feature>
<keyword evidence="2" id="KW-0732">Signal</keyword>
<keyword evidence="4" id="KW-1185">Reference proteome</keyword>
<gene>
    <name evidence="3" type="ordered locus">zobellia_634</name>
</gene>
<organism evidence="3 4">
    <name type="scientific">Zobellia galactanivorans (strain DSM 12802 / CCUG 47099 / CIP 106680 / NCIMB 13871 / Dsij)</name>
    <dbReference type="NCBI Taxonomy" id="63186"/>
    <lineage>
        <taxon>Bacteria</taxon>
        <taxon>Pseudomonadati</taxon>
        <taxon>Bacteroidota</taxon>
        <taxon>Flavobacteriia</taxon>
        <taxon>Flavobacteriales</taxon>
        <taxon>Flavobacteriaceae</taxon>
        <taxon>Zobellia</taxon>
    </lineage>
</organism>
<feature type="region of interest" description="Disordered" evidence="1">
    <location>
        <begin position="694"/>
        <end position="713"/>
    </location>
</feature>
<evidence type="ECO:0000313" key="3">
    <source>
        <dbReference type="EMBL" id="CAZ94705.1"/>
    </source>
</evidence>
<dbReference type="EMBL" id="FP476056">
    <property type="protein sequence ID" value="CAZ94705.1"/>
    <property type="molecule type" value="Genomic_DNA"/>
</dbReference>
<feature type="signal peptide" evidence="2">
    <location>
        <begin position="1"/>
        <end position="18"/>
    </location>
</feature>